<name>A0AAE2CCC4_9LAMI</name>
<proteinExistence type="predicted"/>
<evidence type="ECO:0000313" key="1">
    <source>
        <dbReference type="EMBL" id="KAK4416912.1"/>
    </source>
</evidence>
<organism evidence="1 2">
    <name type="scientific">Sesamum alatum</name>
    <dbReference type="NCBI Taxonomy" id="300844"/>
    <lineage>
        <taxon>Eukaryota</taxon>
        <taxon>Viridiplantae</taxon>
        <taxon>Streptophyta</taxon>
        <taxon>Embryophyta</taxon>
        <taxon>Tracheophyta</taxon>
        <taxon>Spermatophyta</taxon>
        <taxon>Magnoliopsida</taxon>
        <taxon>eudicotyledons</taxon>
        <taxon>Gunneridae</taxon>
        <taxon>Pentapetalae</taxon>
        <taxon>asterids</taxon>
        <taxon>lamiids</taxon>
        <taxon>Lamiales</taxon>
        <taxon>Pedaliaceae</taxon>
        <taxon>Sesamum</taxon>
    </lineage>
</organism>
<accession>A0AAE2CCC4</accession>
<keyword evidence="2" id="KW-1185">Reference proteome</keyword>
<sequence length="177" mass="20279">MLSSLQASSLFPQPLLPPKPPETLASVQSLLSSTNSRFIDKIQNSSSFKEVTRRGIIANMNQATAQGPQVEFKTQKNMDTQEPISSYKSKLLQLLAHFYFPTWLRNFDYNPEDNTEKKNGSIDAKTPTPKLPQETLENIRKPWKKSLIIKIMDIQVSMGRLAQHLHRIWNTQPNYSH</sequence>
<protein>
    <submittedName>
        <fullName evidence="1">Uncharacterized protein</fullName>
    </submittedName>
</protein>
<gene>
    <name evidence="1" type="ORF">Salat_2516700</name>
</gene>
<evidence type="ECO:0000313" key="2">
    <source>
        <dbReference type="Proteomes" id="UP001293254"/>
    </source>
</evidence>
<comment type="caution">
    <text evidence="1">The sequence shown here is derived from an EMBL/GenBank/DDBJ whole genome shotgun (WGS) entry which is preliminary data.</text>
</comment>
<reference evidence="1" key="1">
    <citation type="submission" date="2020-06" db="EMBL/GenBank/DDBJ databases">
        <authorList>
            <person name="Li T."/>
            <person name="Hu X."/>
            <person name="Zhang T."/>
            <person name="Song X."/>
            <person name="Zhang H."/>
            <person name="Dai N."/>
            <person name="Sheng W."/>
            <person name="Hou X."/>
            <person name="Wei L."/>
        </authorList>
    </citation>
    <scope>NUCLEOTIDE SEQUENCE</scope>
    <source>
        <strain evidence="1">3651</strain>
        <tissue evidence="1">Leaf</tissue>
    </source>
</reference>
<dbReference type="EMBL" id="JACGWO010000010">
    <property type="protein sequence ID" value="KAK4416912.1"/>
    <property type="molecule type" value="Genomic_DNA"/>
</dbReference>
<dbReference type="AlphaFoldDB" id="A0AAE2CCC4"/>
<dbReference type="Proteomes" id="UP001293254">
    <property type="component" value="Unassembled WGS sequence"/>
</dbReference>
<reference evidence="1" key="2">
    <citation type="journal article" date="2024" name="Plant">
        <title>Genomic evolution and insights into agronomic trait innovations of Sesamum species.</title>
        <authorList>
            <person name="Miao H."/>
            <person name="Wang L."/>
            <person name="Qu L."/>
            <person name="Liu H."/>
            <person name="Sun Y."/>
            <person name="Le M."/>
            <person name="Wang Q."/>
            <person name="Wei S."/>
            <person name="Zheng Y."/>
            <person name="Lin W."/>
            <person name="Duan Y."/>
            <person name="Cao H."/>
            <person name="Xiong S."/>
            <person name="Wang X."/>
            <person name="Wei L."/>
            <person name="Li C."/>
            <person name="Ma Q."/>
            <person name="Ju M."/>
            <person name="Zhao R."/>
            <person name="Li G."/>
            <person name="Mu C."/>
            <person name="Tian Q."/>
            <person name="Mei H."/>
            <person name="Zhang T."/>
            <person name="Gao T."/>
            <person name="Zhang H."/>
        </authorList>
    </citation>
    <scope>NUCLEOTIDE SEQUENCE</scope>
    <source>
        <strain evidence="1">3651</strain>
    </source>
</reference>